<dbReference type="OrthoDB" id="9784009at2"/>
<comment type="caution">
    <text evidence="3">The sequence shown here is derived from an EMBL/GenBank/DDBJ whole genome shotgun (WGS) entry which is preliminary data.</text>
</comment>
<dbReference type="InterPro" id="IPR044528">
    <property type="entry name" value="POD-like_MBL-fold"/>
</dbReference>
<dbReference type="EMBL" id="QDDR01000001">
    <property type="protein sequence ID" value="PVE48873.1"/>
    <property type="molecule type" value="Genomic_DNA"/>
</dbReference>
<feature type="domain" description="Metallo-beta-lactamase" evidence="2">
    <location>
        <begin position="24"/>
        <end position="213"/>
    </location>
</feature>
<dbReference type="Pfam" id="PF00753">
    <property type="entry name" value="Lactamase_B"/>
    <property type="match status" value="1"/>
</dbReference>
<keyword evidence="4" id="KW-1185">Reference proteome</keyword>
<gene>
    <name evidence="3" type="ORF">DDE23_00250</name>
</gene>
<dbReference type="InterPro" id="IPR036866">
    <property type="entry name" value="RibonucZ/Hydroxyglut_hydro"/>
</dbReference>
<organism evidence="3 4">
    <name type="scientific">Pararhodobacter aggregans</name>
    <dbReference type="NCBI Taxonomy" id="404875"/>
    <lineage>
        <taxon>Bacteria</taxon>
        <taxon>Pseudomonadati</taxon>
        <taxon>Pseudomonadota</taxon>
        <taxon>Alphaproteobacteria</taxon>
        <taxon>Rhodobacterales</taxon>
        <taxon>Paracoccaceae</taxon>
        <taxon>Pararhodobacter</taxon>
    </lineage>
</organism>
<reference evidence="3 4" key="1">
    <citation type="journal article" date="2011" name="Syst. Appl. Microbiol.">
        <title>Defluviimonas denitrificans gen. nov., sp. nov., and Pararhodobacter aggregans gen. nov., sp. nov., non-phototrophic Rhodobacteraceae from the biofilter of a marine aquaculture.</title>
        <authorList>
            <person name="Foesel B.U."/>
            <person name="Drake H.L."/>
            <person name="Schramm A."/>
        </authorList>
    </citation>
    <scope>NUCLEOTIDE SEQUENCE [LARGE SCALE GENOMIC DNA]</scope>
    <source>
        <strain evidence="3 4">D1-19</strain>
    </source>
</reference>
<dbReference type="SUPFAM" id="SSF56281">
    <property type="entry name" value="Metallo-hydrolase/oxidoreductase"/>
    <property type="match status" value="1"/>
</dbReference>
<dbReference type="GO" id="GO:0050313">
    <property type="term" value="F:sulfur dioxygenase activity"/>
    <property type="evidence" value="ECO:0007669"/>
    <property type="project" value="InterPro"/>
</dbReference>
<dbReference type="Proteomes" id="UP000244810">
    <property type="component" value="Unassembled WGS sequence"/>
</dbReference>
<dbReference type="PANTHER" id="PTHR43084:SF1">
    <property type="entry name" value="PERSULFIDE DIOXYGENASE ETHE1, MITOCHONDRIAL"/>
    <property type="match status" value="1"/>
</dbReference>
<dbReference type="SMART" id="SM00849">
    <property type="entry name" value="Lactamase_B"/>
    <property type="match status" value="1"/>
</dbReference>
<keyword evidence="1" id="KW-0479">Metal-binding</keyword>
<dbReference type="GO" id="GO:0016787">
    <property type="term" value="F:hydrolase activity"/>
    <property type="evidence" value="ECO:0007669"/>
    <property type="project" value="UniProtKB-KW"/>
</dbReference>
<evidence type="ECO:0000256" key="1">
    <source>
        <dbReference type="ARBA" id="ARBA00022723"/>
    </source>
</evidence>
<evidence type="ECO:0000259" key="2">
    <source>
        <dbReference type="SMART" id="SM00849"/>
    </source>
</evidence>
<dbReference type="CDD" id="cd07724">
    <property type="entry name" value="POD-like_MBL-fold"/>
    <property type="match status" value="1"/>
</dbReference>
<evidence type="ECO:0000313" key="4">
    <source>
        <dbReference type="Proteomes" id="UP000244810"/>
    </source>
</evidence>
<dbReference type="AlphaFoldDB" id="A0A2T7UVS2"/>
<name>A0A2T7UVS2_9RHOB</name>
<sequence>MLHFPATADPASPDVAALYDKATGSWQYIVSDPGTGAALIVDPVLDFDPVAAATGTGNAEALLAHVAAKGLEVGLIVDTHPHADHLSAAHWLAGRLGARMATGQRVLGVQRLWADYYADEGLTDQPGHWDRLFADEDGFALGGLKGRVVLAAGHTMASVSLQVGDALFAHDTLMMPDSGTARADFPGGSAEALWQTIRATLDLPGETRVFIGHDYGKDGREPACLATVAEHRRENIHVRDGVSRESFLRLRTERDATLPLPDRMLMALQVNLRGGRLPEPDAEGRRVLRVPLDRFDARG</sequence>
<dbReference type="PANTHER" id="PTHR43084">
    <property type="entry name" value="PERSULFIDE DIOXYGENASE ETHE1"/>
    <property type="match status" value="1"/>
</dbReference>
<proteinExistence type="predicted"/>
<protein>
    <submittedName>
        <fullName evidence="3">MBL fold metallo-hydrolase</fullName>
    </submittedName>
</protein>
<dbReference type="GO" id="GO:0006749">
    <property type="term" value="P:glutathione metabolic process"/>
    <property type="evidence" value="ECO:0007669"/>
    <property type="project" value="InterPro"/>
</dbReference>
<keyword evidence="3" id="KW-0378">Hydrolase</keyword>
<evidence type="ECO:0000313" key="3">
    <source>
        <dbReference type="EMBL" id="PVE48873.1"/>
    </source>
</evidence>
<dbReference type="RefSeq" id="WP_107754541.1">
    <property type="nucleotide sequence ID" value="NZ_QBKF01000014.1"/>
</dbReference>
<dbReference type="InterPro" id="IPR051682">
    <property type="entry name" value="Mito_Persulfide_Diox"/>
</dbReference>
<dbReference type="InterPro" id="IPR001279">
    <property type="entry name" value="Metallo-B-lactamas"/>
</dbReference>
<accession>A0A2T7UVS2</accession>
<dbReference type="GO" id="GO:0070813">
    <property type="term" value="P:hydrogen sulfide metabolic process"/>
    <property type="evidence" value="ECO:0007669"/>
    <property type="project" value="TreeGrafter"/>
</dbReference>
<dbReference type="GO" id="GO:0046872">
    <property type="term" value="F:metal ion binding"/>
    <property type="evidence" value="ECO:0007669"/>
    <property type="project" value="UniProtKB-KW"/>
</dbReference>
<dbReference type="Gene3D" id="3.60.15.10">
    <property type="entry name" value="Ribonuclease Z/Hydroxyacylglutathione hydrolase-like"/>
    <property type="match status" value="1"/>
</dbReference>